<proteinExistence type="inferred from homology"/>
<dbReference type="STRING" id="984486.A0A1E3QX23"/>
<evidence type="ECO:0000256" key="4">
    <source>
        <dbReference type="ARBA" id="ARBA00022792"/>
    </source>
</evidence>
<comment type="function">
    <text evidence="8">Subunit b, of the mitochondrial membrane ATP synthase complex (F(1)F(0) ATP synthase or Complex V) that produces ATP from ADP in the presence of a proton gradient across the membrane which is generated by electron transport complexes of the respiratory chain. ATP synthase complex consist of a soluble F(1) head domain - the catalytic core - and a membrane F(1) domain - the membrane proton channel. These two domains are linked by a central stalk rotating inside the F(1) region and a stationary peripheral stalk. During catalysis, ATP synthesis in the catalytic domain of F(1) is coupled via a rotary mechanism of the central stalk subunits to proton translocation. In vivo, can only synthesize ATP although its ATP hydrolase activity can be activated artificially in vitro. Part of the complex F(0) domain. Part of the complex F(0) domain and the peripheric stalk, which acts as a stator to hold the catalytic alpha(3)beta(3) subcomplex and subunit a/ATP6 static relative to the rotary elements.</text>
</comment>
<evidence type="ECO:0000256" key="8">
    <source>
        <dbReference type="RuleBase" id="RU368017"/>
    </source>
</evidence>
<dbReference type="GO" id="GO:0065003">
    <property type="term" value="P:protein-containing complex assembly"/>
    <property type="evidence" value="ECO:0007669"/>
    <property type="project" value="EnsemblFungi"/>
</dbReference>
<comment type="similarity">
    <text evidence="8">Belongs to the eukaryotic ATPase B chain family.</text>
</comment>
<keyword evidence="6 8" id="KW-0496">Mitochondrion</keyword>
<dbReference type="EMBL" id="KV454426">
    <property type="protein sequence ID" value="ODQ82200.1"/>
    <property type="molecule type" value="Genomic_DNA"/>
</dbReference>
<dbReference type="InterPro" id="IPR013837">
    <property type="entry name" value="ATP_synth_F0_suB"/>
</dbReference>
<dbReference type="Proteomes" id="UP000094336">
    <property type="component" value="Unassembled WGS sequence"/>
</dbReference>
<keyword evidence="4 8" id="KW-0999">Mitochondrion inner membrane</keyword>
<evidence type="ECO:0000256" key="7">
    <source>
        <dbReference type="ARBA" id="ARBA00023136"/>
    </source>
</evidence>
<keyword evidence="7 8" id="KW-0472">Membrane</keyword>
<sequence>MSHHERLLTDVSVAIRPAFRVAPIGVRYLSAPTPEQKATSIIDALPGNSIVTKTGALLTGTAAAVYGISNEFLLMNDEVILVGTFVAFGSIIAKIMAPAYKEWADGQVKHVSDVLNASRAKHVSSVTERISSVSQLSDVVSTTKQLFAISKETVELEAKAFELKQKVTFAAEAKSVLDSWVRYEASVRQLEQEQLAKTIIEKVNKEVTNPKFQERVLAESVAEIEKLFAAAK</sequence>
<dbReference type="GeneID" id="30150088"/>
<gene>
    <name evidence="9" type="ORF">BABINDRAFT_55632</name>
</gene>
<evidence type="ECO:0000256" key="2">
    <source>
        <dbReference type="ARBA" id="ARBA00022547"/>
    </source>
</evidence>
<protein>
    <recommendedName>
        <fullName evidence="8">ATP synthase subunit 4</fullName>
    </recommendedName>
</protein>
<accession>A0A1E3QX23</accession>
<dbReference type="OrthoDB" id="67388at2759"/>
<reference evidence="10" key="1">
    <citation type="submission" date="2016-05" db="EMBL/GenBank/DDBJ databases">
        <title>Comparative genomics of biotechnologically important yeasts.</title>
        <authorList>
            <consortium name="DOE Joint Genome Institute"/>
            <person name="Riley R."/>
            <person name="Haridas S."/>
            <person name="Wolfe K.H."/>
            <person name="Lopes M.R."/>
            <person name="Hittinger C.T."/>
            <person name="Goker M."/>
            <person name="Salamov A."/>
            <person name="Wisecaver J."/>
            <person name="Long T.M."/>
            <person name="Aerts A.L."/>
            <person name="Barry K."/>
            <person name="Choi C."/>
            <person name="Clum A."/>
            <person name="Coughlan A.Y."/>
            <person name="Deshpande S."/>
            <person name="Douglass A.P."/>
            <person name="Hanson S.J."/>
            <person name="Klenk H.-P."/>
            <person name="Labutti K."/>
            <person name="Lapidus A."/>
            <person name="Lindquist E."/>
            <person name="Lipzen A."/>
            <person name="Meier-Kolthoff J.P."/>
            <person name="Ohm R.A."/>
            <person name="Otillar R.P."/>
            <person name="Pangilinan J."/>
            <person name="Peng Y."/>
            <person name="Rokas A."/>
            <person name="Rosa C.A."/>
            <person name="Scheuner C."/>
            <person name="Sibirny A.A."/>
            <person name="Slot J.C."/>
            <person name="Stielow J.B."/>
            <person name="Sun H."/>
            <person name="Kurtzman C.P."/>
            <person name="Blackwell M."/>
            <person name="Grigoriev I.V."/>
            <person name="Jeffries T.W."/>
        </authorList>
    </citation>
    <scope>NUCLEOTIDE SEQUENCE [LARGE SCALE GENOMIC DNA]</scope>
    <source>
        <strain evidence="10">NRRL Y-12698</strain>
    </source>
</reference>
<dbReference type="GO" id="GO:0046961">
    <property type="term" value="F:proton-transporting ATPase activity, rotational mechanism"/>
    <property type="evidence" value="ECO:0007669"/>
    <property type="project" value="EnsemblFungi"/>
</dbReference>
<dbReference type="SUPFAM" id="SSF161060">
    <property type="entry name" value="ATP synthase B chain-like"/>
    <property type="match status" value="1"/>
</dbReference>
<evidence type="ECO:0000313" key="9">
    <source>
        <dbReference type="EMBL" id="ODQ82200.1"/>
    </source>
</evidence>
<keyword evidence="5 8" id="KW-0406">Ion transport</keyword>
<evidence type="ECO:0000256" key="6">
    <source>
        <dbReference type="ARBA" id="ARBA00023128"/>
    </source>
</evidence>
<organism evidence="9 10">
    <name type="scientific">Babjeviella inositovora NRRL Y-12698</name>
    <dbReference type="NCBI Taxonomy" id="984486"/>
    <lineage>
        <taxon>Eukaryota</taxon>
        <taxon>Fungi</taxon>
        <taxon>Dikarya</taxon>
        <taxon>Ascomycota</taxon>
        <taxon>Saccharomycotina</taxon>
        <taxon>Pichiomycetes</taxon>
        <taxon>Serinales incertae sedis</taxon>
        <taxon>Babjeviella</taxon>
    </lineage>
</organism>
<comment type="subcellular location">
    <subcellularLocation>
        <location evidence="8">Mitochondrion</location>
    </subcellularLocation>
    <subcellularLocation>
        <location evidence="8">Mitochondrion inner membrane</location>
    </subcellularLocation>
</comment>
<dbReference type="FunFam" id="1.20.5.2210:FF:000002">
    <property type="entry name" value="ATP synthase subunit 4 mitochondrial"/>
    <property type="match status" value="1"/>
</dbReference>
<dbReference type="PANTHER" id="PTHR12733">
    <property type="entry name" value="MITOCHONDRIAL ATP SYNTHASE B CHAIN"/>
    <property type="match status" value="1"/>
</dbReference>
<dbReference type="RefSeq" id="XP_018987528.1">
    <property type="nucleotide sequence ID" value="XM_019132235.1"/>
</dbReference>
<evidence type="ECO:0000256" key="1">
    <source>
        <dbReference type="ARBA" id="ARBA00022448"/>
    </source>
</evidence>
<dbReference type="InterPro" id="IPR008688">
    <property type="entry name" value="ATP_synth_Bsub_B/MI25"/>
</dbReference>
<dbReference type="GO" id="GO:0046933">
    <property type="term" value="F:proton-transporting ATP synthase activity, rotational mechanism"/>
    <property type="evidence" value="ECO:0007669"/>
    <property type="project" value="EnsemblFungi"/>
</dbReference>
<dbReference type="AlphaFoldDB" id="A0A1E3QX23"/>
<dbReference type="GO" id="GO:0005743">
    <property type="term" value="C:mitochondrial inner membrane"/>
    <property type="evidence" value="ECO:0007669"/>
    <property type="project" value="UniProtKB-SubCell"/>
</dbReference>
<keyword evidence="2 8" id="KW-0138">CF(0)</keyword>
<keyword evidence="3 8" id="KW-0375">Hydrogen ion transport</keyword>
<dbReference type="Gene3D" id="1.20.5.2210">
    <property type="match status" value="1"/>
</dbReference>
<evidence type="ECO:0000256" key="3">
    <source>
        <dbReference type="ARBA" id="ARBA00022781"/>
    </source>
</evidence>
<comment type="subunit">
    <text evidence="8">F-type ATPases have 2 components, CF(1) - the catalytic core - and CF(0) - the membrane proton channel. In yeast, the dimeric form of ATP synthase consists of 17 polypeptides: alpha, beta, gamma, delta, epsilon, 4 (B), 5 (OSCP), 6 (A), 8, 9 (C), d, E (Tim11), f, g, h, i/j and k.</text>
</comment>
<dbReference type="GO" id="GO:0045259">
    <property type="term" value="C:proton-transporting ATP synthase complex"/>
    <property type="evidence" value="ECO:0007669"/>
    <property type="project" value="UniProtKB-KW"/>
</dbReference>
<evidence type="ECO:0000256" key="5">
    <source>
        <dbReference type="ARBA" id="ARBA00023065"/>
    </source>
</evidence>
<dbReference type="Pfam" id="PF05405">
    <property type="entry name" value="Mt_ATP-synt_B"/>
    <property type="match status" value="1"/>
</dbReference>
<keyword evidence="10" id="KW-1185">Reference proteome</keyword>
<dbReference type="PANTHER" id="PTHR12733:SF3">
    <property type="entry name" value="ATP SYNTHASE F(0) COMPLEX SUBUNIT B1, MITOCHONDRIAL"/>
    <property type="match status" value="1"/>
</dbReference>
<name>A0A1E3QX23_9ASCO</name>
<keyword evidence="1 8" id="KW-0813">Transport</keyword>
<evidence type="ECO:0000313" key="10">
    <source>
        <dbReference type="Proteomes" id="UP000094336"/>
    </source>
</evidence>